<sequence>VDTCKDDEGTFHVTLMLQNMGQSYCDGDRQATTDEENCLLIQGDTAVVQL</sequence>
<feature type="non-terminal residue" evidence="1">
    <location>
        <position position="1"/>
    </location>
</feature>
<reference evidence="1" key="1">
    <citation type="submission" date="2014-12" db="EMBL/GenBank/DDBJ databases">
        <title>Insight into the proteome of Arion vulgaris.</title>
        <authorList>
            <person name="Aradska J."/>
            <person name="Bulat T."/>
            <person name="Smidak R."/>
            <person name="Sarate P."/>
            <person name="Gangsoo J."/>
            <person name="Sialana F."/>
            <person name="Bilban M."/>
            <person name="Lubec G."/>
        </authorList>
    </citation>
    <scope>NUCLEOTIDE SEQUENCE</scope>
    <source>
        <tissue evidence="1">Skin</tissue>
    </source>
</reference>
<protein>
    <submittedName>
        <fullName evidence="1">Uncharacterized protein</fullName>
    </submittedName>
</protein>
<evidence type="ECO:0000313" key="1">
    <source>
        <dbReference type="EMBL" id="CEK56788.1"/>
    </source>
</evidence>
<accession>A0A0B6YKP6</accession>
<gene>
    <name evidence="1" type="primary">ORF28512</name>
</gene>
<name>A0A0B6YKP6_9EUPU</name>
<dbReference type="EMBL" id="HACG01009923">
    <property type="protein sequence ID" value="CEK56788.1"/>
    <property type="molecule type" value="Transcribed_RNA"/>
</dbReference>
<proteinExistence type="predicted"/>
<dbReference type="AlphaFoldDB" id="A0A0B6YKP6"/>
<organism evidence="1">
    <name type="scientific">Arion vulgaris</name>
    <dbReference type="NCBI Taxonomy" id="1028688"/>
    <lineage>
        <taxon>Eukaryota</taxon>
        <taxon>Metazoa</taxon>
        <taxon>Spiralia</taxon>
        <taxon>Lophotrochozoa</taxon>
        <taxon>Mollusca</taxon>
        <taxon>Gastropoda</taxon>
        <taxon>Heterobranchia</taxon>
        <taxon>Euthyneura</taxon>
        <taxon>Panpulmonata</taxon>
        <taxon>Eupulmonata</taxon>
        <taxon>Stylommatophora</taxon>
        <taxon>Helicina</taxon>
        <taxon>Arionoidea</taxon>
        <taxon>Arionidae</taxon>
        <taxon>Arion</taxon>
    </lineage>
</organism>